<keyword evidence="1" id="KW-0472">Membrane</keyword>
<dbReference type="EMBL" id="JOKH01000002">
    <property type="protein sequence ID" value="KEQ18170.1"/>
    <property type="molecule type" value="Genomic_DNA"/>
</dbReference>
<comment type="caution">
    <text evidence="2">The sequence shown here is derived from an EMBL/GenBank/DDBJ whole genome shotgun (WGS) entry which is preliminary data.</text>
</comment>
<gene>
    <name evidence="2" type="ORF">GZ78_11505</name>
</gene>
<reference evidence="2 3" key="1">
    <citation type="submission" date="2014-06" db="EMBL/GenBank/DDBJ databases">
        <title>Whole Genome Sequences of Three Symbiotic Endozoicomonas Bacteria.</title>
        <authorList>
            <person name="Neave M.J."/>
            <person name="Apprill A."/>
            <person name="Voolstra C.R."/>
        </authorList>
    </citation>
    <scope>NUCLEOTIDE SEQUENCE [LARGE SCALE GENOMIC DNA]</scope>
    <source>
        <strain evidence="2 3">DSM 25634</strain>
    </source>
</reference>
<feature type="transmembrane region" description="Helical" evidence="1">
    <location>
        <begin position="57"/>
        <end position="75"/>
    </location>
</feature>
<accession>A0A081NI97</accession>
<evidence type="ECO:0000313" key="2">
    <source>
        <dbReference type="EMBL" id="KEQ18170.1"/>
    </source>
</evidence>
<keyword evidence="1" id="KW-1133">Transmembrane helix</keyword>
<name>A0A081NI97_9GAMM</name>
<organism evidence="2 3">
    <name type="scientific">Endozoicomonas numazuensis</name>
    <dbReference type="NCBI Taxonomy" id="1137799"/>
    <lineage>
        <taxon>Bacteria</taxon>
        <taxon>Pseudomonadati</taxon>
        <taxon>Pseudomonadota</taxon>
        <taxon>Gammaproteobacteria</taxon>
        <taxon>Oceanospirillales</taxon>
        <taxon>Endozoicomonadaceae</taxon>
        <taxon>Endozoicomonas</taxon>
    </lineage>
</organism>
<evidence type="ECO:0000313" key="3">
    <source>
        <dbReference type="Proteomes" id="UP000028073"/>
    </source>
</evidence>
<keyword evidence="1" id="KW-0812">Transmembrane</keyword>
<dbReference type="AlphaFoldDB" id="A0A081NI97"/>
<keyword evidence="3" id="KW-1185">Reference proteome</keyword>
<protein>
    <submittedName>
        <fullName evidence="2">Uncharacterized protein</fullName>
    </submittedName>
</protein>
<evidence type="ECO:0000256" key="1">
    <source>
        <dbReference type="SAM" id="Phobius"/>
    </source>
</evidence>
<proteinExistence type="predicted"/>
<feature type="transmembrane region" description="Helical" evidence="1">
    <location>
        <begin position="20"/>
        <end position="45"/>
    </location>
</feature>
<sequence>MNHMLFRPKRVVIQTTLSLYIVALYALQISWPIIIGAICGLLLIVISLEVKKPVSRFGIAWMAISFVLAFAEWWLRS</sequence>
<dbReference type="Proteomes" id="UP000028073">
    <property type="component" value="Unassembled WGS sequence"/>
</dbReference>
<dbReference type="STRING" id="1137799.GZ78_11505"/>